<dbReference type="Proteomes" id="UP001374579">
    <property type="component" value="Unassembled WGS sequence"/>
</dbReference>
<dbReference type="EMBL" id="JBAMIC010000003">
    <property type="protein sequence ID" value="KAK7109351.1"/>
    <property type="molecule type" value="Genomic_DNA"/>
</dbReference>
<dbReference type="PROSITE" id="PS01186">
    <property type="entry name" value="EGF_2"/>
    <property type="match status" value="1"/>
</dbReference>
<evidence type="ECO:0000259" key="2">
    <source>
        <dbReference type="PROSITE" id="PS01186"/>
    </source>
</evidence>
<evidence type="ECO:0000313" key="4">
    <source>
        <dbReference type="Proteomes" id="UP001374579"/>
    </source>
</evidence>
<dbReference type="PROSITE" id="PS00022">
    <property type="entry name" value="EGF_1"/>
    <property type="match status" value="1"/>
</dbReference>
<protein>
    <recommendedName>
        <fullName evidence="1 2">EGF-like domain-containing protein</fullName>
    </recommendedName>
</protein>
<evidence type="ECO:0000259" key="1">
    <source>
        <dbReference type="PROSITE" id="PS00022"/>
    </source>
</evidence>
<reference evidence="3 4" key="1">
    <citation type="submission" date="2024-02" db="EMBL/GenBank/DDBJ databases">
        <title>Chromosome-scale genome assembly of the rough periwinkle Littorina saxatilis.</title>
        <authorList>
            <person name="De Jode A."/>
            <person name="Faria R."/>
            <person name="Formenti G."/>
            <person name="Sims Y."/>
            <person name="Smith T.P."/>
            <person name="Tracey A."/>
            <person name="Wood J.M.D."/>
            <person name="Zagrodzka Z.B."/>
            <person name="Johannesson K."/>
            <person name="Butlin R.K."/>
            <person name="Leder E.H."/>
        </authorList>
    </citation>
    <scope>NUCLEOTIDE SEQUENCE [LARGE SCALE GENOMIC DNA]</scope>
    <source>
        <strain evidence="3">Snail1</strain>
        <tissue evidence="3">Muscle</tissue>
    </source>
</reference>
<organism evidence="3 4">
    <name type="scientific">Littorina saxatilis</name>
    <dbReference type="NCBI Taxonomy" id="31220"/>
    <lineage>
        <taxon>Eukaryota</taxon>
        <taxon>Metazoa</taxon>
        <taxon>Spiralia</taxon>
        <taxon>Lophotrochozoa</taxon>
        <taxon>Mollusca</taxon>
        <taxon>Gastropoda</taxon>
        <taxon>Caenogastropoda</taxon>
        <taxon>Littorinimorpha</taxon>
        <taxon>Littorinoidea</taxon>
        <taxon>Littorinidae</taxon>
        <taxon>Littorina</taxon>
    </lineage>
</organism>
<dbReference type="InterPro" id="IPR000742">
    <property type="entry name" value="EGF"/>
</dbReference>
<name>A0AAN9GIJ0_9CAEN</name>
<dbReference type="Gene3D" id="2.10.25.10">
    <property type="entry name" value="Laminin"/>
    <property type="match status" value="1"/>
</dbReference>
<gene>
    <name evidence="3" type="ORF">V1264_013405</name>
</gene>
<proteinExistence type="predicted"/>
<evidence type="ECO:0000313" key="3">
    <source>
        <dbReference type="EMBL" id="KAK7109351.1"/>
    </source>
</evidence>
<dbReference type="SUPFAM" id="SSF57196">
    <property type="entry name" value="EGF/Laminin"/>
    <property type="match status" value="1"/>
</dbReference>
<keyword evidence="4" id="KW-1185">Reference proteome</keyword>
<accession>A0AAN9GIJ0</accession>
<feature type="domain" description="EGF-like" evidence="1 2">
    <location>
        <begin position="18"/>
        <end position="29"/>
    </location>
</feature>
<comment type="caution">
    <text evidence="3">The sequence shown here is derived from an EMBL/GenBank/DDBJ whole genome shotgun (WGS) entry which is preliminary data.</text>
</comment>
<sequence>MIDMCQNGGQYSKNSLTCDCSSGWEGPLCETAPTTEAITTTLLPLPTEAECLTDSACTPAMNRHRLEHGVTYCCPQHLPGALIMSCNQFGCGPCWCFE</sequence>
<dbReference type="AlphaFoldDB" id="A0AAN9GIJ0"/>